<evidence type="ECO:0000256" key="1">
    <source>
        <dbReference type="SAM" id="Phobius"/>
    </source>
</evidence>
<evidence type="ECO:0000313" key="3">
    <source>
        <dbReference type="EMBL" id="GAA3598491.1"/>
    </source>
</evidence>
<comment type="caution">
    <text evidence="3">The sequence shown here is derived from an EMBL/GenBank/DDBJ whole genome shotgun (WGS) entry which is preliminary data.</text>
</comment>
<dbReference type="Proteomes" id="UP001501222">
    <property type="component" value="Unassembled WGS sequence"/>
</dbReference>
<sequence>MLNLRELSPRYEEQHHKRYVDVLTDAVKQTSASAPRNIALTGPYGSGKSSVVDGLKQRLDAEVKTWFSPRRSSSRVVNISLASLGTNESTEADDEKTSNRIQKEIVKQLLYREPAARMPSSRYRRIQPFRWWPAFVGALFVAGVFWAGVELIGKPARLAHDTSTLLAAAALLALVAVVAQWRLAGRVWLEKFSAGPATVTLSKPSNSYFDDYLDEIVYFFTATSCRIVVFEDLDRFNNARIFETLRGLNTILNSAQQLKPNESPVRFVYAVRDSIFDLLDADAGSDVEAAAMVAPRSHGRPVEPPSTSRTKFFDLVIPLVPFITARTSRDLLSQVMQASPDCPGAEVIKLVAGHITDMRLIYNIHNEFEVFKTQILPAYGGLPGLTADQLFAMVAYKNLHLSDFEKIRSGTSGLDKVYDAYRFLVNEQIANHETRIGELREHLDNGQLSPERCADLGARLTAFLHAVEELYGQPRPDSEAKRIQVAGSAHYSLAEAQSPEFWAAAANSSGVQLYLAGTWRSMTLSSLLTGAGITTTPEELQSESHASWTAQISDAQDAIAAIRWANMTKILAAQDLTVATNGGPKPLRAVAAQALGSPLAMDLLTAGYIDENFALYVAQYYETHLSAAAKNFILQVTERGEQDVEYRFGPAHDVRDLLEELGPDFLGTRSAQNIAIFDYLLTASPALAEVAVENLTHDDSDPAFIHSYIARGEHPKLLISKLSPIWDQTFTFIAALDVPSADLLNTALEHSSPDRSYATNDAVARIVDIEASTLPVLTTGGDGDPRNTAVVLSQLGVQLQDVQPLTRKLRDQARELSIYRVTRSNLDVVAGGSTALDELLAQDKEIFIHVTANMSDYLRILEDDQDMRSIEDPERFDTVLNSLMNVSEESISTLLQRCAPSCQVHDLRDVPKQVWRPVVAERRCSTSARNILSYLESFGEFDDPLGRLVAEAGSISAIADASAEQRQALAVHIVNADSVPLERLEPLLESLELEASLPADAVIRQIGPEVPNLVAKHLLTDGPDAYELVAGERWPIRRDLISASESFPEYLDQISLTGTELVSLVTGGIAPARVRTAILADSNRLTRLTADEATHISSYLAAGGIRIPSSSLVALTTAGAEPYPVLQLLVNQVDTLTAAEIGHFFGAMPAPYNAISSSDPVSPATVPDTHRDLFEQLKSAGHLHSFEKVRNKPLLRVARLA</sequence>
<dbReference type="SUPFAM" id="SSF52540">
    <property type="entry name" value="P-loop containing nucleoside triphosphate hydrolases"/>
    <property type="match status" value="1"/>
</dbReference>
<evidence type="ECO:0000313" key="4">
    <source>
        <dbReference type="Proteomes" id="UP001501222"/>
    </source>
</evidence>
<gene>
    <name evidence="3" type="ORF">GCM10022235_82850</name>
</gene>
<feature type="transmembrane region" description="Helical" evidence="1">
    <location>
        <begin position="131"/>
        <end position="152"/>
    </location>
</feature>
<name>A0ABP6ZAA7_9ACTN</name>
<evidence type="ECO:0000259" key="2">
    <source>
        <dbReference type="Pfam" id="PF20693"/>
    </source>
</evidence>
<feature type="domain" description="YobI-like P-loop NTPase" evidence="2">
    <location>
        <begin position="19"/>
        <end position="414"/>
    </location>
</feature>
<keyword evidence="4" id="KW-1185">Reference proteome</keyword>
<dbReference type="EMBL" id="BAABAA010000022">
    <property type="protein sequence ID" value="GAA3598491.1"/>
    <property type="molecule type" value="Genomic_DNA"/>
</dbReference>
<dbReference type="Gene3D" id="3.40.50.300">
    <property type="entry name" value="P-loop containing nucleotide triphosphate hydrolases"/>
    <property type="match status" value="1"/>
</dbReference>
<dbReference type="InterPro" id="IPR027417">
    <property type="entry name" value="P-loop_NTPase"/>
</dbReference>
<organism evidence="3 4">
    <name type="scientific">Kribbella ginsengisoli</name>
    <dbReference type="NCBI Taxonomy" id="363865"/>
    <lineage>
        <taxon>Bacteria</taxon>
        <taxon>Bacillati</taxon>
        <taxon>Actinomycetota</taxon>
        <taxon>Actinomycetes</taxon>
        <taxon>Propionibacteriales</taxon>
        <taxon>Kribbellaceae</taxon>
        <taxon>Kribbella</taxon>
    </lineage>
</organism>
<keyword evidence="1" id="KW-1133">Transmembrane helix</keyword>
<dbReference type="Pfam" id="PF20693">
    <property type="entry name" value="YobI-ATPase"/>
    <property type="match status" value="1"/>
</dbReference>
<protein>
    <submittedName>
        <fullName evidence="3">P-loop NTPase fold protein</fullName>
    </submittedName>
</protein>
<proteinExistence type="predicted"/>
<reference evidence="4" key="1">
    <citation type="journal article" date="2019" name="Int. J. Syst. Evol. Microbiol.">
        <title>The Global Catalogue of Microorganisms (GCM) 10K type strain sequencing project: providing services to taxonomists for standard genome sequencing and annotation.</title>
        <authorList>
            <consortium name="The Broad Institute Genomics Platform"/>
            <consortium name="The Broad Institute Genome Sequencing Center for Infectious Disease"/>
            <person name="Wu L."/>
            <person name="Ma J."/>
        </authorList>
    </citation>
    <scope>NUCLEOTIDE SEQUENCE [LARGE SCALE GENOMIC DNA]</scope>
    <source>
        <strain evidence="4">JCM 16928</strain>
    </source>
</reference>
<accession>A0ABP6ZAA7</accession>
<keyword evidence="1" id="KW-0472">Membrane</keyword>
<feature type="transmembrane region" description="Helical" evidence="1">
    <location>
        <begin position="164"/>
        <end position="183"/>
    </location>
</feature>
<keyword evidence="1" id="KW-0812">Transmembrane</keyword>
<dbReference type="InterPro" id="IPR048428">
    <property type="entry name" value="YobI-NTPase"/>
</dbReference>